<feature type="non-terminal residue" evidence="2">
    <location>
        <position position="38"/>
    </location>
</feature>
<evidence type="ECO:0000256" key="1">
    <source>
        <dbReference type="SAM" id="MobiDB-lite"/>
    </source>
</evidence>
<proteinExistence type="predicted"/>
<evidence type="ECO:0000313" key="2">
    <source>
        <dbReference type="EMBL" id="SVB76034.1"/>
    </source>
</evidence>
<protein>
    <submittedName>
        <fullName evidence="2">Uncharacterized protein</fullName>
    </submittedName>
</protein>
<reference evidence="2" key="1">
    <citation type="submission" date="2018-05" db="EMBL/GenBank/DDBJ databases">
        <authorList>
            <person name="Lanie J.A."/>
            <person name="Ng W.-L."/>
            <person name="Kazmierczak K.M."/>
            <person name="Andrzejewski T.M."/>
            <person name="Davidsen T.M."/>
            <person name="Wayne K.J."/>
            <person name="Tettelin H."/>
            <person name="Glass J.I."/>
            <person name="Rusch D."/>
            <person name="Podicherti R."/>
            <person name="Tsui H.-C.T."/>
            <person name="Winkler M.E."/>
        </authorList>
    </citation>
    <scope>NUCLEOTIDE SEQUENCE</scope>
</reference>
<sequence>MPLERDTCPVLPSSPSPIPRNGLVKPGPSGLDKGKHAG</sequence>
<gene>
    <name evidence="2" type="ORF">METZ01_LOCUS228888</name>
</gene>
<organism evidence="2">
    <name type="scientific">marine metagenome</name>
    <dbReference type="NCBI Taxonomy" id="408172"/>
    <lineage>
        <taxon>unclassified sequences</taxon>
        <taxon>metagenomes</taxon>
        <taxon>ecological metagenomes</taxon>
    </lineage>
</organism>
<feature type="region of interest" description="Disordered" evidence="1">
    <location>
        <begin position="1"/>
        <end position="38"/>
    </location>
</feature>
<dbReference type="AlphaFoldDB" id="A0A382GMJ5"/>
<dbReference type="EMBL" id="UINC01056241">
    <property type="protein sequence ID" value="SVB76034.1"/>
    <property type="molecule type" value="Genomic_DNA"/>
</dbReference>
<accession>A0A382GMJ5</accession>
<name>A0A382GMJ5_9ZZZZ</name>